<dbReference type="STRING" id="529505.SAMN05421761_102127"/>
<name>A0A1N7KJB9_9BACT</name>
<accession>A0A1N7KJB9</accession>
<reference evidence="5" key="1">
    <citation type="submission" date="2017-01" db="EMBL/GenBank/DDBJ databases">
        <authorList>
            <person name="Varghese N."/>
            <person name="Submissions S."/>
        </authorList>
    </citation>
    <scope>NUCLEOTIDE SEQUENCE [LARGE SCALE GENOMIC DNA]</scope>
    <source>
        <strain evidence="5">DSM 46698</strain>
    </source>
</reference>
<dbReference type="PANTHER" id="PTHR43272:SF33">
    <property type="entry name" value="AMP-BINDING DOMAIN-CONTAINING PROTEIN-RELATED"/>
    <property type="match status" value="1"/>
</dbReference>
<dbReference type="GO" id="GO:0016020">
    <property type="term" value="C:membrane"/>
    <property type="evidence" value="ECO:0007669"/>
    <property type="project" value="TreeGrafter"/>
</dbReference>
<evidence type="ECO:0000256" key="2">
    <source>
        <dbReference type="ARBA" id="ARBA00022840"/>
    </source>
</evidence>
<dbReference type="Pfam" id="PF00501">
    <property type="entry name" value="AMP-binding"/>
    <property type="match status" value="1"/>
</dbReference>
<dbReference type="PANTHER" id="PTHR43272">
    <property type="entry name" value="LONG-CHAIN-FATTY-ACID--COA LIGASE"/>
    <property type="match status" value="1"/>
</dbReference>
<evidence type="ECO:0000313" key="4">
    <source>
        <dbReference type="EMBL" id="SIS61679.1"/>
    </source>
</evidence>
<gene>
    <name evidence="4" type="ORF">SAMN05421761_102127</name>
</gene>
<keyword evidence="1" id="KW-0547">Nucleotide-binding</keyword>
<dbReference type="AlphaFoldDB" id="A0A1N7KJB9"/>
<evidence type="ECO:0000259" key="3">
    <source>
        <dbReference type="Pfam" id="PF00501"/>
    </source>
</evidence>
<dbReference type="SUPFAM" id="SSF56801">
    <property type="entry name" value="Acetyl-CoA synthetase-like"/>
    <property type="match status" value="1"/>
</dbReference>
<dbReference type="Gene3D" id="3.40.50.12780">
    <property type="entry name" value="N-terminal domain of ligase-like"/>
    <property type="match status" value="1"/>
</dbReference>
<evidence type="ECO:0000313" key="5">
    <source>
        <dbReference type="Proteomes" id="UP000186026"/>
    </source>
</evidence>
<organism evidence="4 5">
    <name type="scientific">Belliella pelovolcani</name>
    <dbReference type="NCBI Taxonomy" id="529505"/>
    <lineage>
        <taxon>Bacteria</taxon>
        <taxon>Pseudomonadati</taxon>
        <taxon>Bacteroidota</taxon>
        <taxon>Cytophagia</taxon>
        <taxon>Cytophagales</taxon>
        <taxon>Cyclobacteriaceae</taxon>
        <taxon>Belliella</taxon>
    </lineage>
</organism>
<dbReference type="InterPro" id="IPR000873">
    <property type="entry name" value="AMP-dep_synth/lig_dom"/>
</dbReference>
<proteinExistence type="predicted"/>
<protein>
    <submittedName>
        <fullName evidence="4">Long-chain acyl-CoA synthetase</fullName>
    </submittedName>
</protein>
<dbReference type="GO" id="GO:0004467">
    <property type="term" value="F:long-chain fatty acid-CoA ligase activity"/>
    <property type="evidence" value="ECO:0007669"/>
    <property type="project" value="TreeGrafter"/>
</dbReference>
<dbReference type="Proteomes" id="UP000186026">
    <property type="component" value="Unassembled WGS sequence"/>
</dbReference>
<dbReference type="EMBL" id="FTOP01000002">
    <property type="protein sequence ID" value="SIS61679.1"/>
    <property type="molecule type" value="Genomic_DNA"/>
</dbReference>
<sequence>MKTMQINRLFDIINYQIATYDKEVAFAEKKDGTWKTYSSKDLKSIVDNLSLGFLAEGINTGDKVAIISDNRPQWNFIDLALQQIGAISVPMYPTISADDYKYIFEHAEVKMAFVGNEEIFSKAKIAVEGTSIELYAFDQITGCNYWEEISQKGESGNLADLESLKDNAKTDDLFTIIYTSGTTGRPKGVMLTHRNVIHNLLAVEDRMMVPKGVSKALSFLPLCHIYERTGSFCFMYMGVSIYYAESMETIGENLKEVQPQVFNTVPRLLEKVYDKIVAKGYELTGLKKSLFFWALNLGLKFEPNKSQGFWYDFQLNLANKIIFSKWREALGGSILQINSGASALQPRLARVFWSAGIPVCEGYGLTETSPVVSASVCTLKDIRIGFVGKLVKEVQVKIAEDGEILVKGPNVMQGYYKQPEMTQEVIKDGWFHTGDIGELHEGDYLKITDRKKEMFKTSGGKYIAPQPMENKFKESTLIEQLIVVGENKNFPAALLVPSFDGLREYCKHKDIPYTTDAEMIQKPEIVEKYQREMDQLNKYFGKWEQIKKFKLLPEVWGIESGELTPTMKLKRKVIHSKFAKEIEELYQ</sequence>
<dbReference type="Pfam" id="PF23562">
    <property type="entry name" value="AMP-binding_C_3"/>
    <property type="match status" value="1"/>
</dbReference>
<dbReference type="CDD" id="cd05907">
    <property type="entry name" value="VL_LC_FACS_like"/>
    <property type="match status" value="1"/>
</dbReference>
<dbReference type="PROSITE" id="PS00455">
    <property type="entry name" value="AMP_BINDING"/>
    <property type="match status" value="1"/>
</dbReference>
<dbReference type="GO" id="GO:0005524">
    <property type="term" value="F:ATP binding"/>
    <property type="evidence" value="ECO:0007669"/>
    <property type="project" value="UniProtKB-KW"/>
</dbReference>
<evidence type="ECO:0000256" key="1">
    <source>
        <dbReference type="ARBA" id="ARBA00022741"/>
    </source>
</evidence>
<dbReference type="InterPro" id="IPR020845">
    <property type="entry name" value="AMP-binding_CS"/>
</dbReference>
<feature type="domain" description="AMP-dependent synthetase/ligase" evidence="3">
    <location>
        <begin position="19"/>
        <end position="416"/>
    </location>
</feature>
<keyword evidence="2" id="KW-0067">ATP-binding</keyword>
<dbReference type="InterPro" id="IPR042099">
    <property type="entry name" value="ANL_N_sf"/>
</dbReference>
<keyword evidence="5" id="KW-1185">Reference proteome</keyword>